<dbReference type="EMBL" id="UOGD01000126">
    <property type="protein sequence ID" value="VAX19028.1"/>
    <property type="molecule type" value="Genomic_DNA"/>
</dbReference>
<dbReference type="SUPFAM" id="SSF74853">
    <property type="entry name" value="Lamin A/C globular tail domain"/>
    <property type="match status" value="1"/>
</dbReference>
<dbReference type="InterPro" id="IPR036415">
    <property type="entry name" value="Lamin_tail_dom_sf"/>
</dbReference>
<sequence length="283" mass="31698">MFDADFIYWNNFYERVEMRFKLKSIFLLLLFPILNIFSQTDSLIISEVMFYPLVSNSEFIEIYNLSYQNSADISKFQIIYSTAKADTIINIGDGTNLPPRSFAVVFEGDYDFTTGIYSSILPDNAVKLKIDNNAFGSSGMANKSDRVVYLISASGDTVDTYLYSADNSSGISDEKIILNKESSPTNWANSLTINGTPGKENSVSQKEYDLSIIKFYPENNFGFIGEPVRLNVVVKNLGSMPSGNYSVKIYHDVNADSIAQESEFVYQFDEVGIAPNDSSDLYV</sequence>
<feature type="non-terminal residue" evidence="2">
    <location>
        <position position="283"/>
    </location>
</feature>
<name>A0A3B1C5A7_9ZZZZ</name>
<organism evidence="2">
    <name type="scientific">hydrothermal vent metagenome</name>
    <dbReference type="NCBI Taxonomy" id="652676"/>
    <lineage>
        <taxon>unclassified sequences</taxon>
        <taxon>metagenomes</taxon>
        <taxon>ecological metagenomes</taxon>
    </lineage>
</organism>
<reference evidence="2" key="1">
    <citation type="submission" date="2018-06" db="EMBL/GenBank/DDBJ databases">
        <authorList>
            <person name="Zhirakovskaya E."/>
        </authorList>
    </citation>
    <scope>NUCLEOTIDE SEQUENCE</scope>
</reference>
<proteinExistence type="predicted"/>
<feature type="domain" description="LTD" evidence="1">
    <location>
        <begin position="35"/>
        <end position="165"/>
    </location>
</feature>
<evidence type="ECO:0000259" key="1">
    <source>
        <dbReference type="PROSITE" id="PS51841"/>
    </source>
</evidence>
<protein>
    <recommendedName>
        <fullName evidence="1">LTD domain-containing protein</fullName>
    </recommendedName>
</protein>
<accession>A0A3B1C5A7</accession>
<dbReference type="Pfam" id="PF00932">
    <property type="entry name" value="LTD"/>
    <property type="match status" value="1"/>
</dbReference>
<evidence type="ECO:0000313" key="2">
    <source>
        <dbReference type="EMBL" id="VAX19028.1"/>
    </source>
</evidence>
<dbReference type="PROSITE" id="PS51841">
    <property type="entry name" value="LTD"/>
    <property type="match status" value="1"/>
</dbReference>
<dbReference type="AlphaFoldDB" id="A0A3B1C5A7"/>
<dbReference type="InterPro" id="IPR001322">
    <property type="entry name" value="Lamin_tail_dom"/>
</dbReference>
<gene>
    <name evidence="2" type="ORF">MNBD_IGNAVI01-3246</name>
</gene>